<dbReference type="HAMAP" id="MF_01464_B">
    <property type="entry name" value="SecF_B"/>
    <property type="match status" value="1"/>
</dbReference>
<dbReference type="InterPro" id="IPR022645">
    <property type="entry name" value="SecD/SecF_bac"/>
</dbReference>
<dbReference type="InterPro" id="IPR022646">
    <property type="entry name" value="SecD/SecF_CS"/>
</dbReference>
<evidence type="ECO:0000256" key="6">
    <source>
        <dbReference type="ARBA" id="ARBA00022989"/>
    </source>
</evidence>
<feature type="domain" description="Protein export membrane protein SecD/SecF C-terminal" evidence="13">
    <location>
        <begin position="125"/>
        <end position="300"/>
    </location>
</feature>
<dbReference type="NCBIfam" id="TIGR00966">
    <property type="entry name" value="transloc_SecF"/>
    <property type="match status" value="1"/>
</dbReference>
<comment type="function">
    <text evidence="9 12">Part of the Sec protein translocase complex. Interacts with the SecYEG preprotein conducting channel. SecDF uses the proton motive force (PMF) to complete protein translocation after the ATP-dependent function of SecA.</text>
</comment>
<evidence type="ECO:0000256" key="3">
    <source>
        <dbReference type="ARBA" id="ARBA00022475"/>
    </source>
</evidence>
<organism evidence="14 15">
    <name type="scientific">Calditerricola satsumensis</name>
    <dbReference type="NCBI Taxonomy" id="373054"/>
    <lineage>
        <taxon>Bacteria</taxon>
        <taxon>Bacillati</taxon>
        <taxon>Bacillota</taxon>
        <taxon>Bacilli</taxon>
        <taxon>Bacillales</taxon>
        <taxon>Bacillaceae</taxon>
        <taxon>Calditerricola</taxon>
    </lineage>
</organism>
<dbReference type="Pfam" id="PF07549">
    <property type="entry name" value="Sec_GG"/>
    <property type="match status" value="1"/>
</dbReference>
<evidence type="ECO:0000256" key="5">
    <source>
        <dbReference type="ARBA" id="ARBA00022927"/>
    </source>
</evidence>
<keyword evidence="2 12" id="KW-0813">Transport</keyword>
<dbReference type="NCBIfam" id="TIGR00916">
    <property type="entry name" value="2A0604s01"/>
    <property type="match status" value="1"/>
</dbReference>
<comment type="subcellular location">
    <subcellularLocation>
        <location evidence="1 12">Cell membrane</location>
        <topology evidence="1 12">Multi-pass membrane protein</topology>
    </subcellularLocation>
</comment>
<keyword evidence="5 12" id="KW-0653">Protein transport</keyword>
<evidence type="ECO:0000256" key="11">
    <source>
        <dbReference type="ARBA" id="ARBA00061053"/>
    </source>
</evidence>
<dbReference type="PRINTS" id="PR01755">
    <property type="entry name" value="SECFTRNLCASE"/>
</dbReference>
<keyword evidence="3 12" id="KW-1003">Cell membrane</keyword>
<protein>
    <recommendedName>
        <fullName evidence="12">Protein-export membrane protein SecF</fullName>
    </recommendedName>
</protein>
<comment type="caution">
    <text evidence="14">The sequence shown here is derived from an EMBL/GenBank/DDBJ whole genome shotgun (WGS) entry which is preliminary data.</text>
</comment>
<keyword evidence="4 12" id="KW-0812">Transmembrane</keyword>
<feature type="transmembrane region" description="Helical" evidence="12">
    <location>
        <begin position="24"/>
        <end position="45"/>
    </location>
</feature>
<evidence type="ECO:0000256" key="1">
    <source>
        <dbReference type="ARBA" id="ARBA00004651"/>
    </source>
</evidence>
<dbReference type="SUPFAM" id="SSF82866">
    <property type="entry name" value="Multidrug efflux transporter AcrB transmembrane domain"/>
    <property type="match status" value="1"/>
</dbReference>
<evidence type="ECO:0000256" key="9">
    <source>
        <dbReference type="ARBA" id="ARBA00059018"/>
    </source>
</evidence>
<evidence type="ECO:0000256" key="2">
    <source>
        <dbReference type="ARBA" id="ARBA00022448"/>
    </source>
</evidence>
<dbReference type="InterPro" id="IPR048634">
    <property type="entry name" value="SecD_SecF_C"/>
</dbReference>
<dbReference type="InterPro" id="IPR022813">
    <property type="entry name" value="SecD/SecF_arch_bac"/>
</dbReference>
<feature type="transmembrane region" description="Helical" evidence="12">
    <location>
        <begin position="166"/>
        <end position="187"/>
    </location>
</feature>
<keyword evidence="6 12" id="KW-1133">Transmembrane helix</keyword>
<evidence type="ECO:0000256" key="10">
    <source>
        <dbReference type="ARBA" id="ARBA00060856"/>
    </source>
</evidence>
<evidence type="ECO:0000313" key="15">
    <source>
        <dbReference type="Proteomes" id="UP000637720"/>
    </source>
</evidence>
<evidence type="ECO:0000256" key="12">
    <source>
        <dbReference type="HAMAP-Rule" id="MF_01464"/>
    </source>
</evidence>
<dbReference type="EMBL" id="BMOF01000027">
    <property type="protein sequence ID" value="GGK01538.1"/>
    <property type="molecule type" value="Genomic_DNA"/>
</dbReference>
<comment type="similarity">
    <text evidence="12">Belongs to the SecD/SecF family. SecF subfamily.</text>
</comment>
<dbReference type="FunFam" id="1.20.1640.10:FF:000024">
    <property type="entry name" value="Multifunctional fusion protein"/>
    <property type="match status" value="1"/>
</dbReference>
<dbReference type="GO" id="GO:0015450">
    <property type="term" value="F:protein-transporting ATPase activity"/>
    <property type="evidence" value="ECO:0007669"/>
    <property type="project" value="InterPro"/>
</dbReference>
<dbReference type="GO" id="GO:0005886">
    <property type="term" value="C:plasma membrane"/>
    <property type="evidence" value="ECO:0007669"/>
    <property type="project" value="UniProtKB-SubCell"/>
</dbReference>
<evidence type="ECO:0000313" key="14">
    <source>
        <dbReference type="EMBL" id="GGK01538.1"/>
    </source>
</evidence>
<reference evidence="14" key="1">
    <citation type="journal article" date="2014" name="Int. J. Syst. Evol. Microbiol.">
        <title>Complete genome sequence of Corynebacterium casei LMG S-19264T (=DSM 44701T), isolated from a smear-ripened cheese.</title>
        <authorList>
            <consortium name="US DOE Joint Genome Institute (JGI-PGF)"/>
            <person name="Walter F."/>
            <person name="Albersmeier A."/>
            <person name="Kalinowski J."/>
            <person name="Ruckert C."/>
        </authorList>
    </citation>
    <scope>NUCLEOTIDE SEQUENCE</scope>
    <source>
        <strain evidence="14">JCM 14719</strain>
    </source>
</reference>
<feature type="transmembrane region" description="Helical" evidence="12">
    <location>
        <begin position="249"/>
        <end position="267"/>
    </location>
</feature>
<keyword evidence="15" id="KW-1185">Reference proteome</keyword>
<comment type="similarity">
    <text evidence="11">In the N-terminal section; belongs to the SecD/SecF family. SecD subfamily.</text>
</comment>
<dbReference type="Pfam" id="PF02355">
    <property type="entry name" value="SecD_SecF_C"/>
    <property type="match status" value="1"/>
</dbReference>
<dbReference type="PANTHER" id="PTHR30081:SF8">
    <property type="entry name" value="PROTEIN TRANSLOCASE SUBUNIT SECF"/>
    <property type="match status" value="1"/>
</dbReference>
<dbReference type="InterPro" id="IPR055344">
    <property type="entry name" value="SecD_SecF_C_bact"/>
</dbReference>
<gene>
    <name evidence="12" type="primary">secF</name>
    <name evidence="14" type="ORF">GCM10007043_14460</name>
</gene>
<feature type="transmembrane region" description="Helical" evidence="12">
    <location>
        <begin position="273"/>
        <end position="297"/>
    </location>
</feature>
<name>A0A8J3BEI0_9BACI</name>
<sequence>MSSNQRKHSDLFAYRYDFIKYRRVSFLVSGILLALGLVVLFVFGLKLGVDFQAGTRIEVDAGKPVDAQRVVEAAAAALGGLKPAAVETGGEGERVVLRYAETLTKDQIAALRKGIAEALVSEASFTESTVDPLYARELARKAAYAVLIASVGIALYVMLRFEYRFAVAALVALFHDAFMTIAAFSLLRLEVDLPFIAAVLTILGYSINDTIVIFDRIRENLKFAQRLKTAEDLARLVNASLNQTLTRSINTVLTVLFTAVALFFLGGEGIRNFSLALIIGLVSGTYSSIFIASQIWYEWKVRELRRPRAKAVENAS</sequence>
<accession>A0A8J3BEI0</accession>
<proteinExistence type="inferred from homology"/>
<dbReference type="InterPro" id="IPR005665">
    <property type="entry name" value="SecF_bac"/>
</dbReference>
<dbReference type="GO" id="GO:0065002">
    <property type="term" value="P:intracellular protein transmembrane transport"/>
    <property type="evidence" value="ECO:0007669"/>
    <property type="project" value="UniProtKB-UniRule"/>
</dbReference>
<comment type="subunit">
    <text evidence="12">Forms a complex with SecD. Part of the essential Sec protein translocation apparatus which comprises SecA, SecYEG and auxiliary proteins SecDF. Other proteins may also be involved.</text>
</comment>
<feature type="transmembrane region" description="Helical" evidence="12">
    <location>
        <begin position="193"/>
        <end position="214"/>
    </location>
</feature>
<dbReference type="GO" id="GO:0006605">
    <property type="term" value="P:protein targeting"/>
    <property type="evidence" value="ECO:0007669"/>
    <property type="project" value="UniProtKB-UniRule"/>
</dbReference>
<evidence type="ECO:0000259" key="13">
    <source>
        <dbReference type="Pfam" id="PF02355"/>
    </source>
</evidence>
<dbReference type="Proteomes" id="UP000637720">
    <property type="component" value="Unassembled WGS sequence"/>
</dbReference>
<dbReference type="PANTHER" id="PTHR30081">
    <property type="entry name" value="PROTEIN-EXPORT MEMBRANE PROTEIN SEC"/>
    <property type="match status" value="1"/>
</dbReference>
<dbReference type="AlphaFoldDB" id="A0A8J3BEI0"/>
<dbReference type="GO" id="GO:0043952">
    <property type="term" value="P:protein transport by the Sec complex"/>
    <property type="evidence" value="ECO:0007669"/>
    <property type="project" value="UniProtKB-UniRule"/>
</dbReference>
<comment type="similarity">
    <text evidence="10">In the C-terminal section; belongs to the SecD/SecF family. SecF subfamily.</text>
</comment>
<evidence type="ECO:0000256" key="4">
    <source>
        <dbReference type="ARBA" id="ARBA00022692"/>
    </source>
</evidence>
<feature type="transmembrane region" description="Helical" evidence="12">
    <location>
        <begin position="142"/>
        <end position="159"/>
    </location>
</feature>
<evidence type="ECO:0000256" key="8">
    <source>
        <dbReference type="ARBA" id="ARBA00023136"/>
    </source>
</evidence>
<reference evidence="14" key="2">
    <citation type="submission" date="2020-09" db="EMBL/GenBank/DDBJ databases">
        <authorList>
            <person name="Sun Q."/>
            <person name="Ohkuma M."/>
        </authorList>
    </citation>
    <scope>NUCLEOTIDE SEQUENCE</scope>
    <source>
        <strain evidence="14">JCM 14719</strain>
    </source>
</reference>
<keyword evidence="7 12" id="KW-0811">Translocation</keyword>
<keyword evidence="8 12" id="KW-0472">Membrane</keyword>
<dbReference type="Gene3D" id="1.20.1640.10">
    <property type="entry name" value="Multidrug efflux transporter AcrB transmembrane domain"/>
    <property type="match status" value="1"/>
</dbReference>
<evidence type="ECO:0000256" key="7">
    <source>
        <dbReference type="ARBA" id="ARBA00023010"/>
    </source>
</evidence>